<name>A0ABR2J1Z0_9EUKA</name>
<dbReference type="EMBL" id="JAPFFF010000013">
    <property type="protein sequence ID" value="KAK8871478.1"/>
    <property type="molecule type" value="Genomic_DNA"/>
</dbReference>
<organism evidence="1 2">
    <name type="scientific">Tritrichomonas musculus</name>
    <dbReference type="NCBI Taxonomy" id="1915356"/>
    <lineage>
        <taxon>Eukaryota</taxon>
        <taxon>Metamonada</taxon>
        <taxon>Parabasalia</taxon>
        <taxon>Tritrichomonadida</taxon>
        <taxon>Tritrichomonadidae</taxon>
        <taxon>Tritrichomonas</taxon>
    </lineage>
</organism>
<keyword evidence="2" id="KW-1185">Reference proteome</keyword>
<gene>
    <name evidence="1" type="ORF">M9Y10_007207</name>
</gene>
<accession>A0ABR2J1Z0</accession>
<reference evidence="1 2" key="1">
    <citation type="submission" date="2024-04" db="EMBL/GenBank/DDBJ databases">
        <title>Tritrichomonas musculus Genome.</title>
        <authorList>
            <person name="Alves-Ferreira E."/>
            <person name="Grigg M."/>
            <person name="Lorenzi H."/>
            <person name="Galac M."/>
        </authorList>
    </citation>
    <scope>NUCLEOTIDE SEQUENCE [LARGE SCALE GENOMIC DNA]</scope>
    <source>
        <strain evidence="1 2">EAF2021</strain>
    </source>
</reference>
<protein>
    <submittedName>
        <fullName evidence="1">Uncharacterized protein</fullName>
    </submittedName>
</protein>
<dbReference type="Proteomes" id="UP001470230">
    <property type="component" value="Unassembled WGS sequence"/>
</dbReference>
<sequence>MAKSRKMVEKIKSFTNPVPNLSPELRRNEKIMKHFREFEQERKKEKILECNFIKLIKNHSKGKGNHITRDDLAKLIEPLMKSTIPDIYEEIMKDKKGKDDIYRDIFRIKEEDKNLIFNYIGDKSPEKMVKFLDNIHFFDSDLKKKSSFEKGWIDLKDKIQNQKKEFSTLSPLSDVENNNTLLDDLDGPIYNGLDGLIYNDLDFPIYHENDERDEWL</sequence>
<evidence type="ECO:0000313" key="1">
    <source>
        <dbReference type="EMBL" id="KAK8871478.1"/>
    </source>
</evidence>
<proteinExistence type="predicted"/>
<comment type="caution">
    <text evidence="1">The sequence shown here is derived from an EMBL/GenBank/DDBJ whole genome shotgun (WGS) entry which is preliminary data.</text>
</comment>
<evidence type="ECO:0000313" key="2">
    <source>
        <dbReference type="Proteomes" id="UP001470230"/>
    </source>
</evidence>